<feature type="compositionally biased region" description="Polar residues" evidence="1">
    <location>
        <begin position="170"/>
        <end position="184"/>
    </location>
</feature>
<evidence type="ECO:0000313" key="3">
    <source>
        <dbReference type="Proteomes" id="UP000753908"/>
    </source>
</evidence>
<reference evidence="2" key="1">
    <citation type="submission" date="2021-05" db="EMBL/GenBank/DDBJ databases">
        <authorList>
            <person name="Pietrasiak N."/>
            <person name="Ward R."/>
            <person name="Stajich J.E."/>
            <person name="Kurbessoian T."/>
        </authorList>
    </citation>
    <scope>NUCLEOTIDE SEQUENCE</scope>
    <source>
        <strain evidence="2">CPER-KK1</strain>
    </source>
</reference>
<name>A0A951UD63_9CYAN</name>
<evidence type="ECO:0000313" key="2">
    <source>
        <dbReference type="EMBL" id="MBW4548637.1"/>
    </source>
</evidence>
<evidence type="ECO:0000256" key="1">
    <source>
        <dbReference type="SAM" id="MobiDB-lite"/>
    </source>
</evidence>
<gene>
    <name evidence="2" type="ORF">KME25_30035</name>
</gene>
<feature type="region of interest" description="Disordered" evidence="1">
    <location>
        <begin position="95"/>
        <end position="184"/>
    </location>
</feature>
<accession>A0A951UD63</accession>
<comment type="caution">
    <text evidence="2">The sequence shown here is derived from an EMBL/GenBank/DDBJ whole genome shotgun (WGS) entry which is preliminary data.</text>
</comment>
<dbReference type="InterPro" id="IPR010328">
    <property type="entry name" value="DUF928"/>
</dbReference>
<organism evidence="2 3">
    <name type="scientific">Symplocastrum torsivum CPER-KK1</name>
    <dbReference type="NCBI Taxonomy" id="450513"/>
    <lineage>
        <taxon>Bacteria</taxon>
        <taxon>Bacillati</taxon>
        <taxon>Cyanobacteriota</taxon>
        <taxon>Cyanophyceae</taxon>
        <taxon>Oscillatoriophycideae</taxon>
        <taxon>Oscillatoriales</taxon>
        <taxon>Microcoleaceae</taxon>
        <taxon>Symplocastrum</taxon>
    </lineage>
</organism>
<sequence>MMYIKSPQQQKILAIALTVVGMYGAMSLSSRTTRAQAYTAISEFSPATGTYLSTSSLLLPGQAATRLVLNNSNNILVQLPYHRPEIQLAQAPILQPRGNPDPTIGGGTDAQDPTLPGRGNPDGRTFGGGSNVFPAPDEVAPGSRTGEASRARGGCPRVTTPLTALMPVTKGTSSGQSASTTPTTSESVYGLTVAERPTFWFYVPYPLTSSRPVEFVLQDEDGNDIYQTQFTESGTVPGVVGLQLPPTVDPLEVGKRYRWYFLIYCNPEEPTFVEGWVERVALNPTLKTQLDQATTPQQKADLYAQAGIWYEAVTTLAELRRQKPNDQALNAQWLELLQSVDLEAIATEPVTSVLTPE</sequence>
<proteinExistence type="predicted"/>
<dbReference type="Pfam" id="PF06051">
    <property type="entry name" value="DUF928"/>
    <property type="match status" value="1"/>
</dbReference>
<dbReference type="AlphaFoldDB" id="A0A951UD63"/>
<reference evidence="2" key="2">
    <citation type="journal article" date="2022" name="Microbiol. Resour. Announc.">
        <title>Metagenome Sequencing to Explore Phylogenomics of Terrestrial Cyanobacteria.</title>
        <authorList>
            <person name="Ward R.D."/>
            <person name="Stajich J.E."/>
            <person name="Johansen J.R."/>
            <person name="Huntemann M."/>
            <person name="Clum A."/>
            <person name="Foster B."/>
            <person name="Foster B."/>
            <person name="Roux S."/>
            <person name="Palaniappan K."/>
            <person name="Varghese N."/>
            <person name="Mukherjee S."/>
            <person name="Reddy T.B.K."/>
            <person name="Daum C."/>
            <person name="Copeland A."/>
            <person name="Chen I.A."/>
            <person name="Ivanova N.N."/>
            <person name="Kyrpides N.C."/>
            <person name="Shapiro N."/>
            <person name="Eloe-Fadrosh E.A."/>
            <person name="Pietrasiak N."/>
        </authorList>
    </citation>
    <scope>NUCLEOTIDE SEQUENCE</scope>
    <source>
        <strain evidence="2">CPER-KK1</strain>
    </source>
</reference>
<dbReference type="Proteomes" id="UP000753908">
    <property type="component" value="Unassembled WGS sequence"/>
</dbReference>
<dbReference type="EMBL" id="JAHHIF010000067">
    <property type="protein sequence ID" value="MBW4548637.1"/>
    <property type="molecule type" value="Genomic_DNA"/>
</dbReference>
<protein>
    <submittedName>
        <fullName evidence="2">DUF928 domain-containing protein</fullName>
    </submittedName>
</protein>